<dbReference type="EMBL" id="CM001885">
    <property type="protein sequence ID" value="EOY12561.1"/>
    <property type="molecule type" value="Genomic_DNA"/>
</dbReference>
<proteinExistence type="predicted"/>
<evidence type="ECO:0000313" key="2">
    <source>
        <dbReference type="Proteomes" id="UP000026915"/>
    </source>
</evidence>
<reference evidence="1 2" key="1">
    <citation type="journal article" date="2013" name="Genome Biol.">
        <title>The genome sequence of the most widely cultivated cacao type and its use to identify candidate genes regulating pod color.</title>
        <authorList>
            <person name="Motamayor J.C."/>
            <person name="Mockaitis K."/>
            <person name="Schmutz J."/>
            <person name="Haiminen N."/>
            <person name="Iii D.L."/>
            <person name="Cornejo O."/>
            <person name="Findley S.D."/>
            <person name="Zheng P."/>
            <person name="Utro F."/>
            <person name="Royaert S."/>
            <person name="Saski C."/>
            <person name="Jenkins J."/>
            <person name="Podicheti R."/>
            <person name="Zhao M."/>
            <person name="Scheffler B.E."/>
            <person name="Stack J.C."/>
            <person name="Feltus F.A."/>
            <person name="Mustiga G.M."/>
            <person name="Amores F."/>
            <person name="Phillips W."/>
            <person name="Marelli J.P."/>
            <person name="May G.D."/>
            <person name="Shapiro H."/>
            <person name="Ma J."/>
            <person name="Bustamante C.D."/>
            <person name="Schnell R.J."/>
            <person name="Main D."/>
            <person name="Gilbert D."/>
            <person name="Parida L."/>
            <person name="Kuhn D.N."/>
        </authorList>
    </citation>
    <scope>NUCLEOTIDE SEQUENCE [LARGE SCALE GENOMIC DNA]</scope>
    <source>
        <strain evidence="2">cv. Matina 1-6</strain>
    </source>
</reference>
<gene>
    <name evidence="1" type="ORF">TCM_031080</name>
</gene>
<dbReference type="InParanoid" id="A0A061F693"/>
<dbReference type="Proteomes" id="UP000026915">
    <property type="component" value="Chromosome 7"/>
</dbReference>
<evidence type="ECO:0000313" key="1">
    <source>
        <dbReference type="EMBL" id="EOY12561.1"/>
    </source>
</evidence>
<dbReference type="HOGENOM" id="CLU_2836419_0_0_1"/>
<name>A0A061F693_THECC</name>
<accession>A0A061F693</accession>
<sequence>MFFCPKSRGTQHLGSLLRLNFTCYRKSSSSHKHVDGWARANAEMPTLQSAPPVVAAGVARPGNLRT</sequence>
<dbReference type="AlphaFoldDB" id="A0A061F693"/>
<keyword evidence="2" id="KW-1185">Reference proteome</keyword>
<protein>
    <submittedName>
        <fullName evidence="1">Uncharacterized protein</fullName>
    </submittedName>
</protein>
<dbReference type="Gramene" id="EOY12561">
    <property type="protein sequence ID" value="EOY12561"/>
    <property type="gene ID" value="TCM_031080"/>
</dbReference>
<organism evidence="1 2">
    <name type="scientific">Theobroma cacao</name>
    <name type="common">Cacao</name>
    <name type="synonym">Cocoa</name>
    <dbReference type="NCBI Taxonomy" id="3641"/>
    <lineage>
        <taxon>Eukaryota</taxon>
        <taxon>Viridiplantae</taxon>
        <taxon>Streptophyta</taxon>
        <taxon>Embryophyta</taxon>
        <taxon>Tracheophyta</taxon>
        <taxon>Spermatophyta</taxon>
        <taxon>Magnoliopsida</taxon>
        <taxon>eudicotyledons</taxon>
        <taxon>Gunneridae</taxon>
        <taxon>Pentapetalae</taxon>
        <taxon>rosids</taxon>
        <taxon>malvids</taxon>
        <taxon>Malvales</taxon>
        <taxon>Malvaceae</taxon>
        <taxon>Byttnerioideae</taxon>
        <taxon>Theobroma</taxon>
    </lineage>
</organism>